<dbReference type="AlphaFoldDB" id="A0AAU8JPJ1"/>
<proteinExistence type="predicted"/>
<evidence type="ECO:0008006" key="3">
    <source>
        <dbReference type="Google" id="ProtNLM"/>
    </source>
</evidence>
<reference evidence="2" key="1">
    <citation type="submission" date="2024-06" db="EMBL/GenBank/DDBJ databases">
        <title>The genome sequences of Kitasatospora sp. strain HUAS MG31.</title>
        <authorList>
            <person name="Mo P."/>
        </authorList>
    </citation>
    <scope>NUCLEOTIDE SEQUENCE</scope>
    <source>
        <strain evidence="2">HUAS MG31</strain>
    </source>
</reference>
<sequence length="251" mass="25407">MTEQPEYRPADATATARLAAVEPQAAPLWAAAEQADVRPAQAMTTARLAAVEPQAAPLWAAAEQADVRPAQAMTAATIPAARAVPASSAAVAGTTPALAVSGRSVESGGGAGAGFVVIPEQYRAAAGPVLGVADQLAELTTSLGAYMTGMHGNAPWGNDDSGKSFANGEDGEPGYLDNARDILESLKALPGIVETVGNRLKGMADGYENAEESSLSGFGDYDPALPAPTSGPLGSVYRDIVSGNTTHPGRH</sequence>
<evidence type="ECO:0000256" key="1">
    <source>
        <dbReference type="SAM" id="MobiDB-lite"/>
    </source>
</evidence>
<dbReference type="KEGG" id="kcm:ABWK59_04110"/>
<gene>
    <name evidence="2" type="ORF">ABWK59_04110</name>
</gene>
<feature type="compositionally biased region" description="Polar residues" evidence="1">
    <location>
        <begin position="242"/>
        <end position="251"/>
    </location>
</feature>
<evidence type="ECO:0000313" key="2">
    <source>
        <dbReference type="EMBL" id="XCM78176.1"/>
    </source>
</evidence>
<organism evidence="2">
    <name type="scientific">Kitasatospora camelliae</name>
    <dbReference type="NCBI Taxonomy" id="3156397"/>
    <lineage>
        <taxon>Bacteria</taxon>
        <taxon>Bacillati</taxon>
        <taxon>Actinomycetota</taxon>
        <taxon>Actinomycetes</taxon>
        <taxon>Kitasatosporales</taxon>
        <taxon>Streptomycetaceae</taxon>
        <taxon>Kitasatospora</taxon>
    </lineage>
</organism>
<feature type="region of interest" description="Disordered" evidence="1">
    <location>
        <begin position="229"/>
        <end position="251"/>
    </location>
</feature>
<name>A0AAU8JPJ1_9ACTN</name>
<protein>
    <recommendedName>
        <fullName evidence="3">Type VII secretion system (Wss) protein ESAT-6</fullName>
    </recommendedName>
</protein>
<dbReference type="RefSeq" id="WP_354637919.1">
    <property type="nucleotide sequence ID" value="NZ_CP159872.1"/>
</dbReference>
<dbReference type="EMBL" id="CP159872">
    <property type="protein sequence ID" value="XCM78176.1"/>
    <property type="molecule type" value="Genomic_DNA"/>
</dbReference>
<accession>A0AAU8JPJ1</accession>